<dbReference type="RefSeq" id="WP_321545310.1">
    <property type="nucleotide sequence ID" value="NZ_JAXIVS010000003.1"/>
</dbReference>
<feature type="compositionally biased region" description="Basic and acidic residues" evidence="1">
    <location>
        <begin position="1"/>
        <end position="19"/>
    </location>
</feature>
<name>A0ABU5GZG9_9BACT</name>
<protein>
    <recommendedName>
        <fullName evidence="4">TonB C-terminal domain-containing protein</fullName>
    </recommendedName>
</protein>
<feature type="compositionally biased region" description="Basic and acidic residues" evidence="1">
    <location>
        <begin position="82"/>
        <end position="91"/>
    </location>
</feature>
<keyword evidence="3" id="KW-1185">Reference proteome</keyword>
<comment type="caution">
    <text evidence="2">The sequence shown here is derived from an EMBL/GenBank/DDBJ whole genome shotgun (WGS) entry which is preliminary data.</text>
</comment>
<sequence length="215" mass="24278">MNPRELRKAMRQRRSELRKSLRLAGKQARERMEQLPEIRRARARRRLRRALGVALLVLLASFVRCECEQPAPAEVPKVEAKGEVEIKEERPAQPPPRRQPLLARVEPHDRASYQGPERASPDWIDEFRLQVAARSPRLAQCFAGSDRPGSLRWTASVNPRSGAVSDHELEPVGAGAGLRREQHECVVRALSSPPYKLTAPQGEALPQRVSLVIEF</sequence>
<reference evidence="2 3" key="1">
    <citation type="submission" date="2023-12" db="EMBL/GenBank/DDBJ databases">
        <title>the genome sequence of Hyalangium sp. s54d21.</title>
        <authorList>
            <person name="Zhang X."/>
        </authorList>
    </citation>
    <scope>NUCLEOTIDE SEQUENCE [LARGE SCALE GENOMIC DNA]</scope>
    <source>
        <strain evidence="3">s54d21</strain>
    </source>
</reference>
<evidence type="ECO:0000313" key="3">
    <source>
        <dbReference type="Proteomes" id="UP001291309"/>
    </source>
</evidence>
<gene>
    <name evidence="2" type="ORF">SYV04_09285</name>
</gene>
<proteinExistence type="predicted"/>
<dbReference type="Proteomes" id="UP001291309">
    <property type="component" value="Unassembled WGS sequence"/>
</dbReference>
<dbReference type="EMBL" id="JAXIVS010000003">
    <property type="protein sequence ID" value="MDY7226579.1"/>
    <property type="molecule type" value="Genomic_DNA"/>
</dbReference>
<evidence type="ECO:0000313" key="2">
    <source>
        <dbReference type="EMBL" id="MDY7226579.1"/>
    </source>
</evidence>
<accession>A0ABU5GZG9</accession>
<feature type="region of interest" description="Disordered" evidence="1">
    <location>
        <begin position="1"/>
        <end position="28"/>
    </location>
</feature>
<organism evidence="2 3">
    <name type="scientific">Hyalangium rubrum</name>
    <dbReference type="NCBI Taxonomy" id="3103134"/>
    <lineage>
        <taxon>Bacteria</taxon>
        <taxon>Pseudomonadati</taxon>
        <taxon>Myxococcota</taxon>
        <taxon>Myxococcia</taxon>
        <taxon>Myxococcales</taxon>
        <taxon>Cystobacterineae</taxon>
        <taxon>Archangiaceae</taxon>
        <taxon>Hyalangium</taxon>
    </lineage>
</organism>
<evidence type="ECO:0000256" key="1">
    <source>
        <dbReference type="SAM" id="MobiDB-lite"/>
    </source>
</evidence>
<evidence type="ECO:0008006" key="4">
    <source>
        <dbReference type="Google" id="ProtNLM"/>
    </source>
</evidence>
<feature type="region of interest" description="Disordered" evidence="1">
    <location>
        <begin position="82"/>
        <end position="119"/>
    </location>
</feature>